<dbReference type="eggNOG" id="COG4753">
    <property type="taxonomic scope" value="Bacteria"/>
</dbReference>
<gene>
    <name evidence="10" type="primary">glnL</name>
    <name evidence="10" type="ORF">CLIT_8c00140</name>
</gene>
<evidence type="ECO:0000256" key="5">
    <source>
        <dbReference type="ARBA" id="ARBA00023125"/>
    </source>
</evidence>
<keyword evidence="6" id="KW-0804">Transcription</keyword>
<accession>A0A069RI70</accession>
<dbReference type="SUPFAM" id="SSF52172">
    <property type="entry name" value="CheY-like"/>
    <property type="match status" value="1"/>
</dbReference>
<dbReference type="Pfam" id="PF00072">
    <property type="entry name" value="Response_reg"/>
    <property type="match status" value="1"/>
</dbReference>
<dbReference type="PANTHER" id="PTHR48111">
    <property type="entry name" value="REGULATOR OF RPOS"/>
    <property type="match status" value="1"/>
</dbReference>
<dbReference type="STRING" id="1121324.CLIT_8c00140"/>
<evidence type="ECO:0000256" key="8">
    <source>
        <dbReference type="PROSITE-ProRule" id="PRU00169"/>
    </source>
</evidence>
<evidence type="ECO:0000256" key="3">
    <source>
        <dbReference type="ARBA" id="ARBA00023012"/>
    </source>
</evidence>
<dbReference type="OrthoDB" id="9779069at2"/>
<evidence type="ECO:0000256" key="7">
    <source>
        <dbReference type="ARBA" id="ARBA00024867"/>
    </source>
</evidence>
<keyword evidence="11" id="KW-1185">Reference proteome</keyword>
<dbReference type="GO" id="GO:0000156">
    <property type="term" value="F:phosphorelay response regulator activity"/>
    <property type="evidence" value="ECO:0007669"/>
    <property type="project" value="TreeGrafter"/>
</dbReference>
<dbReference type="InterPro" id="IPR001789">
    <property type="entry name" value="Sig_transdc_resp-reg_receiver"/>
</dbReference>
<feature type="modified residue" description="4-aspartylphosphate" evidence="8">
    <location>
        <position position="53"/>
    </location>
</feature>
<dbReference type="InterPro" id="IPR039420">
    <property type="entry name" value="WalR-like"/>
</dbReference>
<keyword evidence="2 8" id="KW-0597">Phosphoprotein</keyword>
<evidence type="ECO:0000313" key="11">
    <source>
        <dbReference type="Proteomes" id="UP000027946"/>
    </source>
</evidence>
<dbReference type="PROSITE" id="PS50110">
    <property type="entry name" value="RESPONSE_REGULATORY"/>
    <property type="match status" value="1"/>
</dbReference>
<dbReference type="Gene3D" id="3.40.50.2300">
    <property type="match status" value="1"/>
</dbReference>
<sequence>MKIFIAEGDMNIIMELRKIIEDNMIAEIVGHAQNGVDAVKQIESLHPDIVILDLMIPQRYGISIVRDIKRKYPKVQFIMISEVHSKHMTAKAYEEGVEYYVNKPINAIEIENVIKRVKHKIELRMAFEQIQKIVNFSKCDIEHHIKSNIDRSLEGVMKSMGVAGTVGSSDIIQIVKFLIDTGKNMSDYTLKELCHKFSDSPKSMEQRIRRTAALGMSNIANLGIENQESNAFAEYSNGIYSFQQVKKEMDFIRGKSKFRGKINCKKFIDGIIFYTTQ</sequence>
<protein>
    <recommendedName>
        <fullName evidence="1">Stage 0 sporulation protein A homolog</fullName>
    </recommendedName>
</protein>
<keyword evidence="5" id="KW-0238">DNA-binding</keyword>
<evidence type="ECO:0000256" key="4">
    <source>
        <dbReference type="ARBA" id="ARBA00023015"/>
    </source>
</evidence>
<evidence type="ECO:0000256" key="6">
    <source>
        <dbReference type="ARBA" id="ARBA00023163"/>
    </source>
</evidence>
<dbReference type="GO" id="GO:0006355">
    <property type="term" value="P:regulation of DNA-templated transcription"/>
    <property type="evidence" value="ECO:0007669"/>
    <property type="project" value="TreeGrafter"/>
</dbReference>
<evidence type="ECO:0000256" key="2">
    <source>
        <dbReference type="ARBA" id="ARBA00022553"/>
    </source>
</evidence>
<dbReference type="InterPro" id="IPR013972">
    <property type="entry name" value="YcbB"/>
</dbReference>
<dbReference type="EMBL" id="JJMM01000008">
    <property type="protein sequence ID" value="KDR95845.1"/>
    <property type="molecule type" value="Genomic_DNA"/>
</dbReference>
<dbReference type="RefSeq" id="WP_038262978.1">
    <property type="nucleotide sequence ID" value="NZ_FSRH01000008.1"/>
</dbReference>
<evidence type="ECO:0000259" key="9">
    <source>
        <dbReference type="PROSITE" id="PS50110"/>
    </source>
</evidence>
<evidence type="ECO:0000256" key="1">
    <source>
        <dbReference type="ARBA" id="ARBA00018672"/>
    </source>
</evidence>
<dbReference type="GO" id="GO:0032993">
    <property type="term" value="C:protein-DNA complex"/>
    <property type="evidence" value="ECO:0007669"/>
    <property type="project" value="TreeGrafter"/>
</dbReference>
<reference evidence="10 11" key="1">
    <citation type="submission" date="2014-03" db="EMBL/GenBank/DDBJ databases">
        <title>Genome sequence of Clostridium litorale W6, DSM 5388.</title>
        <authorList>
            <person name="Poehlein A."/>
            <person name="Jagirdar A."/>
            <person name="Khonsari B."/>
            <person name="Chibani C.M."/>
            <person name="Gutierrez Gutierrez D.A."/>
            <person name="Davydova E."/>
            <person name="Alghaithi H.S."/>
            <person name="Nair K.P."/>
            <person name="Dhamotharan K."/>
            <person name="Chandran L."/>
            <person name="G W."/>
            <person name="Daniel R."/>
        </authorList>
    </citation>
    <scope>NUCLEOTIDE SEQUENCE [LARGE SCALE GENOMIC DNA]</scope>
    <source>
        <strain evidence="10 11">W6</strain>
    </source>
</reference>
<organism evidence="10 11">
    <name type="scientific">Peptoclostridium litorale DSM 5388</name>
    <dbReference type="NCBI Taxonomy" id="1121324"/>
    <lineage>
        <taxon>Bacteria</taxon>
        <taxon>Bacillati</taxon>
        <taxon>Bacillota</taxon>
        <taxon>Clostridia</taxon>
        <taxon>Peptostreptococcales</taxon>
        <taxon>Peptoclostridiaceae</taxon>
        <taxon>Peptoclostridium</taxon>
    </lineage>
</organism>
<comment type="function">
    <text evidence="7">May play the central regulatory role in sporulation. It may be an element of the effector pathway responsible for the activation of sporulation genes in response to nutritional stress. Spo0A may act in concert with spo0H (a sigma factor) to control the expression of some genes that are critical to the sporulation process.</text>
</comment>
<feature type="domain" description="Response regulatory" evidence="9">
    <location>
        <begin position="2"/>
        <end position="118"/>
    </location>
</feature>
<dbReference type="InterPro" id="IPR011006">
    <property type="entry name" value="CheY-like_superfamily"/>
</dbReference>
<evidence type="ECO:0000313" key="10">
    <source>
        <dbReference type="EMBL" id="KDR95845.1"/>
    </source>
</evidence>
<dbReference type="GO" id="GO:0005829">
    <property type="term" value="C:cytosol"/>
    <property type="evidence" value="ECO:0007669"/>
    <property type="project" value="TreeGrafter"/>
</dbReference>
<comment type="caution">
    <text evidence="10">The sequence shown here is derived from an EMBL/GenBank/DDBJ whole genome shotgun (WGS) entry which is preliminary data.</text>
</comment>
<keyword evidence="3" id="KW-0902">Two-component regulatory system</keyword>
<dbReference type="SMART" id="SM00448">
    <property type="entry name" value="REC"/>
    <property type="match status" value="1"/>
</dbReference>
<dbReference type="Pfam" id="PF08664">
    <property type="entry name" value="YcbB"/>
    <property type="match status" value="1"/>
</dbReference>
<proteinExistence type="predicted"/>
<dbReference type="Proteomes" id="UP000027946">
    <property type="component" value="Unassembled WGS sequence"/>
</dbReference>
<keyword evidence="4" id="KW-0805">Transcription regulation</keyword>
<dbReference type="AlphaFoldDB" id="A0A069RI70"/>
<dbReference type="GO" id="GO:0000976">
    <property type="term" value="F:transcription cis-regulatory region binding"/>
    <property type="evidence" value="ECO:0007669"/>
    <property type="project" value="TreeGrafter"/>
</dbReference>
<dbReference type="PANTHER" id="PTHR48111:SF1">
    <property type="entry name" value="TWO-COMPONENT RESPONSE REGULATOR ORR33"/>
    <property type="match status" value="1"/>
</dbReference>
<name>A0A069RI70_PEPLI</name>